<name>A0A8S9Z0J2_9TREM</name>
<protein>
    <submittedName>
        <fullName evidence="1">Uncharacterized protein</fullName>
    </submittedName>
</protein>
<organism evidence="1 2">
    <name type="scientific">Paragonimus skrjabini miyazakii</name>
    <dbReference type="NCBI Taxonomy" id="59628"/>
    <lineage>
        <taxon>Eukaryota</taxon>
        <taxon>Metazoa</taxon>
        <taxon>Spiralia</taxon>
        <taxon>Lophotrochozoa</taxon>
        <taxon>Platyhelminthes</taxon>
        <taxon>Trematoda</taxon>
        <taxon>Digenea</taxon>
        <taxon>Plagiorchiida</taxon>
        <taxon>Troglotremata</taxon>
        <taxon>Troglotrematidae</taxon>
        <taxon>Paragonimus</taxon>
    </lineage>
</organism>
<dbReference type="AlphaFoldDB" id="A0A8S9Z0J2"/>
<comment type="caution">
    <text evidence="1">The sequence shown here is derived from an EMBL/GenBank/DDBJ whole genome shotgun (WGS) entry which is preliminary data.</text>
</comment>
<evidence type="ECO:0000313" key="2">
    <source>
        <dbReference type="Proteomes" id="UP000822476"/>
    </source>
</evidence>
<sequence length="110" mass="12697">MSDPCEPHVKRIRTIDGIEFETVYNELFKFLTSTTSSSVELSSIVRKDGVNTQPKHLNALITWFVRTPDYRPPDDCTPMLRVRYLFSRASCDENVRANFPFSIFLHVNLG</sequence>
<dbReference type="Proteomes" id="UP000822476">
    <property type="component" value="Unassembled WGS sequence"/>
</dbReference>
<keyword evidence="2" id="KW-1185">Reference proteome</keyword>
<reference evidence="1" key="1">
    <citation type="submission" date="2019-07" db="EMBL/GenBank/DDBJ databases">
        <title>Annotation for the trematode Paragonimus miyazaki's.</title>
        <authorList>
            <person name="Choi Y.-J."/>
        </authorList>
    </citation>
    <scope>NUCLEOTIDE SEQUENCE</scope>
    <source>
        <strain evidence="1">Japan</strain>
    </source>
</reference>
<gene>
    <name evidence="1" type="ORF">EG68_05279</name>
</gene>
<dbReference type="EMBL" id="JTDE01002319">
    <property type="protein sequence ID" value="KAF7257538.1"/>
    <property type="molecule type" value="Genomic_DNA"/>
</dbReference>
<proteinExistence type="predicted"/>
<accession>A0A8S9Z0J2</accession>
<evidence type="ECO:0000313" key="1">
    <source>
        <dbReference type="EMBL" id="KAF7257538.1"/>
    </source>
</evidence>